<feature type="compositionally biased region" description="Basic residues" evidence="1">
    <location>
        <begin position="84"/>
        <end position="93"/>
    </location>
</feature>
<evidence type="ECO:0000313" key="4">
    <source>
        <dbReference type="Proteomes" id="UP001642487"/>
    </source>
</evidence>
<feature type="region of interest" description="Disordered" evidence="1">
    <location>
        <begin position="69"/>
        <end position="125"/>
    </location>
</feature>
<organism evidence="3 4">
    <name type="scientific">Citrullus colocynthis</name>
    <name type="common">colocynth</name>
    <dbReference type="NCBI Taxonomy" id="252529"/>
    <lineage>
        <taxon>Eukaryota</taxon>
        <taxon>Viridiplantae</taxon>
        <taxon>Streptophyta</taxon>
        <taxon>Embryophyta</taxon>
        <taxon>Tracheophyta</taxon>
        <taxon>Spermatophyta</taxon>
        <taxon>Magnoliopsida</taxon>
        <taxon>eudicotyledons</taxon>
        <taxon>Gunneridae</taxon>
        <taxon>Pentapetalae</taxon>
        <taxon>rosids</taxon>
        <taxon>fabids</taxon>
        <taxon>Cucurbitales</taxon>
        <taxon>Cucurbitaceae</taxon>
        <taxon>Benincaseae</taxon>
        <taxon>Citrullus</taxon>
    </lineage>
</organism>
<evidence type="ECO:0000256" key="1">
    <source>
        <dbReference type="SAM" id="MobiDB-lite"/>
    </source>
</evidence>
<feature type="chain" id="PRO_5046651333" description="C3H1-type domain-containing protein" evidence="2">
    <location>
        <begin position="24"/>
        <end position="220"/>
    </location>
</feature>
<feature type="signal peptide" evidence="2">
    <location>
        <begin position="1"/>
        <end position="23"/>
    </location>
</feature>
<reference evidence="3 4" key="1">
    <citation type="submission" date="2024-03" db="EMBL/GenBank/DDBJ databases">
        <authorList>
            <person name="Gkanogiannis A."/>
            <person name="Becerra Lopez-Lavalle L."/>
        </authorList>
    </citation>
    <scope>NUCLEOTIDE SEQUENCE [LARGE SCALE GENOMIC DNA]</scope>
</reference>
<evidence type="ECO:0008006" key="5">
    <source>
        <dbReference type="Google" id="ProtNLM"/>
    </source>
</evidence>
<dbReference type="EMBL" id="OZ021739">
    <property type="protein sequence ID" value="CAK9322607.1"/>
    <property type="molecule type" value="Genomic_DNA"/>
</dbReference>
<feature type="compositionally biased region" description="Polar residues" evidence="1">
    <location>
        <begin position="105"/>
        <end position="125"/>
    </location>
</feature>
<keyword evidence="4" id="KW-1185">Reference proteome</keyword>
<sequence>MCTLPSSPFVILAVFLLSSLVLQHRYKKVFSPNIYKAARSFSPFLKRAAEALPRPTAQAGNRRVFPAISNGSDDDIVAPQRKGCTTRRHKNSKNHATPKLVEPTLNPQTDEQLIGQSSRRSKAPTQDSAMTLLQETLQTLIQTMVSSVVTQINQDRGSMSEEARYFGDFKTYDPRSFHGIVVYRDYLPLHEVSRGTKVAMCSFYVEGRRCSLMGVCRKVH</sequence>
<evidence type="ECO:0000313" key="3">
    <source>
        <dbReference type="EMBL" id="CAK9322607.1"/>
    </source>
</evidence>
<accession>A0ABP0YQ15</accession>
<evidence type="ECO:0000256" key="2">
    <source>
        <dbReference type="SAM" id="SignalP"/>
    </source>
</evidence>
<name>A0ABP0YQ15_9ROSI</name>
<dbReference type="Proteomes" id="UP001642487">
    <property type="component" value="Chromosome 5"/>
</dbReference>
<gene>
    <name evidence="3" type="ORF">CITCOLO1_LOCUS14762</name>
</gene>
<keyword evidence="2" id="KW-0732">Signal</keyword>
<protein>
    <recommendedName>
        <fullName evidence="5">C3H1-type domain-containing protein</fullName>
    </recommendedName>
</protein>
<proteinExistence type="predicted"/>